<evidence type="ECO:0000313" key="2">
    <source>
        <dbReference type="RefSeq" id="XP_035866742.1"/>
    </source>
</evidence>
<dbReference type="AlphaFoldDB" id="A0A7E6CIT9"/>
<evidence type="ECO:0000313" key="1">
    <source>
        <dbReference type="Proteomes" id="UP000504628"/>
    </source>
</evidence>
<dbReference type="InParanoid" id="A0A7E6CIT9"/>
<dbReference type="RefSeq" id="XP_035866742.1">
    <property type="nucleotide sequence ID" value="XM_036010849.1"/>
</dbReference>
<dbReference type="GeneID" id="114507662"/>
<accession>A0A7E6CIT9</accession>
<proteinExistence type="predicted"/>
<reference evidence="2" key="1">
    <citation type="submission" date="2025-08" db="UniProtKB">
        <authorList>
            <consortium name="RefSeq"/>
        </authorList>
    </citation>
    <scope>IDENTIFICATION</scope>
    <source>
        <tissue evidence="2">Muscle</tissue>
    </source>
</reference>
<sequence length="107" mass="12208">MTSALETYINRTVAVITSDGRMIVVRKQDQKKEVPFPESCVVSGRTKLGFKLDLTLKLSQLSCPLNQENSYVFFYGLYLMFCQGQCEIFKSQLNTLRSLLLLTNICK</sequence>
<dbReference type="OrthoDB" id="10263346at2759"/>
<protein>
    <submittedName>
        <fullName evidence="2">LSM8 homolog, U6 small nuclear RNA associated isoform X1</fullName>
    </submittedName>
</protein>
<dbReference type="CTD" id="51691"/>
<dbReference type="Proteomes" id="UP000504628">
    <property type="component" value="Chromosome 10"/>
</dbReference>
<gene>
    <name evidence="2" type="primary">LSM8</name>
</gene>
<keyword evidence="1" id="KW-1185">Reference proteome</keyword>
<name>A0A7E6CIT9_9CHIR</name>
<organism evidence="1 2">
    <name type="scientific">Phyllostomus discolor</name>
    <name type="common">pale spear-nosed bat</name>
    <dbReference type="NCBI Taxonomy" id="89673"/>
    <lineage>
        <taxon>Eukaryota</taxon>
        <taxon>Metazoa</taxon>
        <taxon>Chordata</taxon>
        <taxon>Craniata</taxon>
        <taxon>Vertebrata</taxon>
        <taxon>Euteleostomi</taxon>
        <taxon>Mammalia</taxon>
        <taxon>Eutheria</taxon>
        <taxon>Laurasiatheria</taxon>
        <taxon>Chiroptera</taxon>
        <taxon>Yangochiroptera</taxon>
        <taxon>Phyllostomidae</taxon>
        <taxon>Phyllostominae</taxon>
        <taxon>Phyllostomus</taxon>
    </lineage>
</organism>